<gene>
    <name evidence="6" type="ORF">PACLA_8A014508</name>
</gene>
<dbReference type="Proteomes" id="UP001152795">
    <property type="component" value="Unassembled WGS sequence"/>
</dbReference>
<dbReference type="InterPro" id="IPR010736">
    <property type="entry name" value="SHIPPO-rpt"/>
</dbReference>
<dbReference type="GO" id="GO:0044727">
    <property type="term" value="P:epigenetic programing of male pronucleus"/>
    <property type="evidence" value="ECO:0007669"/>
    <property type="project" value="TreeGrafter"/>
</dbReference>
<reference evidence="6" key="1">
    <citation type="submission" date="2020-04" db="EMBL/GenBank/DDBJ databases">
        <authorList>
            <person name="Alioto T."/>
            <person name="Alioto T."/>
            <person name="Gomez Garrido J."/>
        </authorList>
    </citation>
    <scope>NUCLEOTIDE SEQUENCE</scope>
    <source>
        <strain evidence="6">A484AB</strain>
    </source>
</reference>
<feature type="region of interest" description="Disordered" evidence="5">
    <location>
        <begin position="75"/>
        <end position="94"/>
    </location>
</feature>
<dbReference type="Pfam" id="PF07004">
    <property type="entry name" value="SHIPPO-rpt"/>
    <property type="match status" value="5"/>
</dbReference>
<dbReference type="PANTHER" id="PTHR35678:SF1">
    <property type="entry name" value="PROTEIN STPG4"/>
    <property type="match status" value="1"/>
</dbReference>
<comment type="caution">
    <text evidence="6">The sequence shown here is derived from an EMBL/GenBank/DDBJ whole genome shotgun (WGS) entry which is preliminary data.</text>
</comment>
<dbReference type="PANTHER" id="PTHR35678">
    <property type="entry name" value="PROTEIN STPG4"/>
    <property type="match status" value="1"/>
</dbReference>
<organism evidence="6 7">
    <name type="scientific">Paramuricea clavata</name>
    <name type="common">Red gorgonian</name>
    <name type="synonym">Violescent sea-whip</name>
    <dbReference type="NCBI Taxonomy" id="317549"/>
    <lineage>
        <taxon>Eukaryota</taxon>
        <taxon>Metazoa</taxon>
        <taxon>Cnidaria</taxon>
        <taxon>Anthozoa</taxon>
        <taxon>Octocorallia</taxon>
        <taxon>Malacalcyonacea</taxon>
        <taxon>Plexauridae</taxon>
        <taxon>Paramuricea</taxon>
    </lineage>
</organism>
<dbReference type="OrthoDB" id="186871at2759"/>
<feature type="compositionally biased region" description="Polar residues" evidence="5">
    <location>
        <begin position="1"/>
        <end position="12"/>
    </location>
</feature>
<evidence type="ECO:0000256" key="4">
    <source>
        <dbReference type="ARBA" id="ARBA00023242"/>
    </source>
</evidence>
<dbReference type="GO" id="GO:0003682">
    <property type="term" value="F:chromatin binding"/>
    <property type="evidence" value="ECO:0007669"/>
    <property type="project" value="TreeGrafter"/>
</dbReference>
<dbReference type="GO" id="GO:0042585">
    <property type="term" value="C:germinal vesicle"/>
    <property type="evidence" value="ECO:0007669"/>
    <property type="project" value="TreeGrafter"/>
</dbReference>
<name>A0A6S7G033_PARCT</name>
<dbReference type="GO" id="GO:0005737">
    <property type="term" value="C:cytoplasm"/>
    <property type="evidence" value="ECO:0007669"/>
    <property type="project" value="UniProtKB-SubCell"/>
</dbReference>
<sequence length="349" mass="38579">MATDSVQLQNSRGRFVGGNSLGNLHRGHGTVAASSSIPSKYQTIVVDNSERKGFLSRAKRFQELVAVNENPGPGTYKGYEQSNHEISPSYSKRGTGTFASKMTRFNKEQRAFAQPGPGEYEPLKPPVKSDFNKANVTSNFHLPIAMPSDERKQLQAPAPNSYKISKATGKVAHDNNVSACAAFKSNSKRQSFITSKTAANLPSPCQYNVKEELLHKSSTGASASFKSTTERKMTCTPDLGPGPGSYNPYNTRKEKRKGYKFQRQHYLSISAPAFALPEVEPAPGPGHYNLVNYEGEGKRYMSSSMFVSTTSRWNPTWEAETEVPGPTSYRPRRVGKQSFIYNPSRKWIS</sequence>
<dbReference type="EMBL" id="CACRXK020000217">
    <property type="protein sequence ID" value="CAB3979660.1"/>
    <property type="molecule type" value="Genomic_DNA"/>
</dbReference>
<feature type="region of interest" description="Disordered" evidence="5">
    <location>
        <begin position="1"/>
        <end position="20"/>
    </location>
</feature>
<dbReference type="GO" id="GO:0001939">
    <property type="term" value="C:female pronucleus"/>
    <property type="evidence" value="ECO:0007669"/>
    <property type="project" value="TreeGrafter"/>
</dbReference>
<evidence type="ECO:0000313" key="6">
    <source>
        <dbReference type="EMBL" id="CAB3979660.1"/>
    </source>
</evidence>
<accession>A0A6S7G033</accession>
<evidence type="ECO:0000256" key="2">
    <source>
        <dbReference type="ARBA" id="ARBA00004496"/>
    </source>
</evidence>
<keyword evidence="4" id="KW-0539">Nucleus</keyword>
<dbReference type="AlphaFoldDB" id="A0A6S7G033"/>
<protein>
    <submittedName>
        <fullName evidence="6">Uncharacterized protein</fullName>
    </submittedName>
</protein>
<evidence type="ECO:0000256" key="5">
    <source>
        <dbReference type="SAM" id="MobiDB-lite"/>
    </source>
</evidence>
<feature type="compositionally biased region" description="Polar residues" evidence="5">
    <location>
        <begin position="80"/>
        <end position="94"/>
    </location>
</feature>
<keyword evidence="7" id="KW-1185">Reference proteome</keyword>
<keyword evidence="3" id="KW-0963">Cytoplasm</keyword>
<evidence type="ECO:0000256" key="1">
    <source>
        <dbReference type="ARBA" id="ARBA00004123"/>
    </source>
</evidence>
<evidence type="ECO:0000256" key="3">
    <source>
        <dbReference type="ARBA" id="ARBA00022490"/>
    </source>
</evidence>
<evidence type="ECO:0000313" key="7">
    <source>
        <dbReference type="Proteomes" id="UP001152795"/>
    </source>
</evidence>
<dbReference type="GO" id="GO:0001940">
    <property type="term" value="C:male pronucleus"/>
    <property type="evidence" value="ECO:0007669"/>
    <property type="project" value="TreeGrafter"/>
</dbReference>
<proteinExistence type="predicted"/>
<feature type="region of interest" description="Disordered" evidence="5">
    <location>
        <begin position="222"/>
        <end position="251"/>
    </location>
</feature>
<comment type="subcellular location">
    <subcellularLocation>
        <location evidence="2">Cytoplasm</location>
    </subcellularLocation>
    <subcellularLocation>
        <location evidence="1">Nucleus</location>
    </subcellularLocation>
</comment>
<dbReference type="GO" id="GO:0042393">
    <property type="term" value="F:histone binding"/>
    <property type="evidence" value="ECO:0007669"/>
    <property type="project" value="TreeGrafter"/>
</dbReference>